<dbReference type="SMART" id="SM00283">
    <property type="entry name" value="MA"/>
    <property type="match status" value="1"/>
</dbReference>
<name>A0ABV7AZK0_9GAMM</name>
<evidence type="ECO:0000256" key="1">
    <source>
        <dbReference type="ARBA" id="ARBA00022481"/>
    </source>
</evidence>
<comment type="similarity">
    <text evidence="2">Belongs to the methyl-accepting chemotaxis (MCP) protein family.</text>
</comment>
<dbReference type="InterPro" id="IPR004089">
    <property type="entry name" value="MCPsignal_dom"/>
</dbReference>
<evidence type="ECO:0000313" key="6">
    <source>
        <dbReference type="Proteomes" id="UP001595457"/>
    </source>
</evidence>
<dbReference type="Gene3D" id="1.10.287.950">
    <property type="entry name" value="Methyl-accepting chemotaxis protein"/>
    <property type="match status" value="1"/>
</dbReference>
<evidence type="ECO:0000256" key="2">
    <source>
        <dbReference type="ARBA" id="ARBA00029447"/>
    </source>
</evidence>
<dbReference type="SUPFAM" id="SSF58104">
    <property type="entry name" value="Methyl-accepting chemotaxis protein (MCP) signaling domain"/>
    <property type="match status" value="1"/>
</dbReference>
<dbReference type="Pfam" id="PF00015">
    <property type="entry name" value="MCPsignal"/>
    <property type="match status" value="1"/>
</dbReference>
<keyword evidence="1" id="KW-0488">Methylation</keyword>
<organism evidence="5 6">
    <name type="scientific">Azotobacter bryophylli</name>
    <dbReference type="NCBI Taxonomy" id="1986537"/>
    <lineage>
        <taxon>Bacteria</taxon>
        <taxon>Pseudomonadati</taxon>
        <taxon>Pseudomonadota</taxon>
        <taxon>Gammaproteobacteria</taxon>
        <taxon>Pseudomonadales</taxon>
        <taxon>Pseudomonadaceae</taxon>
        <taxon>Azotobacter</taxon>
    </lineage>
</organism>
<proteinExistence type="inferred from homology"/>
<gene>
    <name evidence="5" type="ORF">ACFOJE_18245</name>
</gene>
<keyword evidence="6" id="KW-1185">Reference proteome</keyword>
<dbReference type="PANTHER" id="PTHR43531">
    <property type="entry name" value="PROTEIN ICFG"/>
    <property type="match status" value="1"/>
</dbReference>
<reference evidence="6" key="1">
    <citation type="journal article" date="2019" name="Int. J. Syst. Evol. Microbiol.">
        <title>The Global Catalogue of Microorganisms (GCM) 10K type strain sequencing project: providing services to taxonomists for standard genome sequencing and annotation.</title>
        <authorList>
            <consortium name="The Broad Institute Genomics Platform"/>
            <consortium name="The Broad Institute Genome Sequencing Center for Infectious Disease"/>
            <person name="Wu L."/>
            <person name="Ma J."/>
        </authorList>
    </citation>
    <scope>NUCLEOTIDE SEQUENCE [LARGE SCALE GENOMIC DNA]</scope>
    <source>
        <strain evidence="6">KCTC 62195</strain>
    </source>
</reference>
<dbReference type="Proteomes" id="UP001595457">
    <property type="component" value="Unassembled WGS sequence"/>
</dbReference>
<feature type="domain" description="Methyl-accepting transducer" evidence="4">
    <location>
        <begin position="1"/>
        <end position="122"/>
    </location>
</feature>
<evidence type="ECO:0000256" key="3">
    <source>
        <dbReference type="PROSITE-ProRule" id="PRU00284"/>
    </source>
</evidence>
<accession>A0ABV7AZK0</accession>
<evidence type="ECO:0000259" key="4">
    <source>
        <dbReference type="PROSITE" id="PS50111"/>
    </source>
</evidence>
<dbReference type="RefSeq" id="WP_377816134.1">
    <property type="nucleotide sequence ID" value="NZ_JBHRSJ010000034.1"/>
</dbReference>
<comment type="caution">
    <text evidence="5">The sequence shown here is derived from an EMBL/GenBank/DDBJ whole genome shotgun (WGS) entry which is preliminary data.</text>
</comment>
<protein>
    <submittedName>
        <fullName evidence="5">Methyl-accepting chemotaxis protein</fullName>
    </submittedName>
</protein>
<evidence type="ECO:0000313" key="5">
    <source>
        <dbReference type="EMBL" id="MFC2974141.1"/>
    </source>
</evidence>
<dbReference type="PROSITE" id="PS50111">
    <property type="entry name" value="CHEMOTAXIS_TRANSDUC_2"/>
    <property type="match status" value="1"/>
</dbReference>
<dbReference type="EMBL" id="JBHRSJ010000034">
    <property type="protein sequence ID" value="MFC2974141.1"/>
    <property type="molecule type" value="Genomic_DNA"/>
</dbReference>
<dbReference type="PANTHER" id="PTHR43531:SF14">
    <property type="entry name" value="METHYL-ACCEPTING CHEMOTAXIS PROTEIN I-RELATED"/>
    <property type="match status" value="1"/>
</dbReference>
<sequence>MRQSRAARAGEHGRGFAVVAGEIRTLAQRSATAAKEINELIGESVSRVDVGAKLVEEAGCTIGEAVREVQRVTDLMGDIAAASEEQSTGIGQINAAVVQLDRVTHQNAVLVEEASGAAQSLVRQAEALRDAVAVFHLGGHDADLPSAELVVSPRPIGTEAGPAIADRARSGALESQWQAV</sequence>
<keyword evidence="3" id="KW-0807">Transducer</keyword>
<dbReference type="InterPro" id="IPR051310">
    <property type="entry name" value="MCP_chemotaxis"/>
</dbReference>